<evidence type="ECO:0008006" key="3">
    <source>
        <dbReference type="Google" id="ProtNLM"/>
    </source>
</evidence>
<dbReference type="eggNOG" id="arCOG06477">
    <property type="taxonomic scope" value="Archaea"/>
</dbReference>
<keyword evidence="2" id="KW-1185">Reference proteome</keyword>
<sequence>MNHKLIFISISLIIFYLAFLGSAAAADNISDNSTPDLSTNLTISSLNSSVDSNYSTYENSCSTNFTTVKSPSAVNETGCCSVLLHVKDGVDVFAYRRDSTYAADLYMVEVNWYGKKAIKEYKTVNGYFFHTIITSKGWIVSAGGPDVVWINKNLESIAGSMSLEGKITKTRMDQVSNLIKKMGMGHFLIKDPKGNVGIVTYNSGLLKLKIFKMKDGSYVSVPNSPKFYREGSFTSDSVSAAIYLAGTDRWGVNRRNIITYQVENLMGSSKIKIWASFDGGKLIGTSRGNPDNIIFMGHKISAKSLPKIHQKSILEA</sequence>
<dbReference type="KEGG" id="mew:MSWAN_1410"/>
<dbReference type="RefSeq" id="WP_013825925.1">
    <property type="nucleotide sequence ID" value="NC_015574.1"/>
</dbReference>
<dbReference type="AlphaFoldDB" id="F6D790"/>
<dbReference type="Proteomes" id="UP000009231">
    <property type="component" value="Chromosome"/>
</dbReference>
<accession>F6D790</accession>
<evidence type="ECO:0000313" key="1">
    <source>
        <dbReference type="EMBL" id="AEG18424.1"/>
    </source>
</evidence>
<name>F6D790_METPW</name>
<protein>
    <recommendedName>
        <fullName evidence="3">Phosphodiester glycosidase domain-containing protein</fullName>
    </recommendedName>
</protein>
<dbReference type="EMBL" id="CP002772">
    <property type="protein sequence ID" value="AEG18424.1"/>
    <property type="molecule type" value="Genomic_DNA"/>
</dbReference>
<proteinExistence type="predicted"/>
<organism evidence="1 2">
    <name type="scientific">Methanobacterium paludis (strain DSM 25820 / JCM 18151 / SWAN1)</name>
    <dbReference type="NCBI Taxonomy" id="868131"/>
    <lineage>
        <taxon>Archaea</taxon>
        <taxon>Methanobacteriati</taxon>
        <taxon>Methanobacteriota</taxon>
        <taxon>Methanomada group</taxon>
        <taxon>Methanobacteria</taxon>
        <taxon>Methanobacteriales</taxon>
        <taxon>Methanobacteriaceae</taxon>
        <taxon>Methanobacterium</taxon>
    </lineage>
</organism>
<dbReference type="GeneID" id="10668915"/>
<dbReference type="OrthoDB" id="81290at2157"/>
<gene>
    <name evidence="1" type="ordered locus">MSWAN_1410</name>
</gene>
<dbReference type="HOGENOM" id="CLU_878833_0_0_2"/>
<evidence type="ECO:0000313" key="2">
    <source>
        <dbReference type="Proteomes" id="UP000009231"/>
    </source>
</evidence>
<reference evidence="1 2" key="1">
    <citation type="journal article" date="2014" name="Int. J. Syst. Evol. Microbiol.">
        <title>Methanobacterium paludis sp. nov. and a novel strain of Methanobacterium lacus isolated from northern peatlands.</title>
        <authorList>
            <person name="Cadillo-Quiroz H."/>
            <person name="Brauer S.L."/>
            <person name="Goodson N."/>
            <person name="Yavitt J.B."/>
            <person name="Zinder S.H."/>
        </authorList>
    </citation>
    <scope>NUCLEOTIDE SEQUENCE [LARGE SCALE GENOMIC DNA]</scope>
    <source>
        <strain evidence="2">DSM 25820 / JCM 18151 / SWAN1</strain>
    </source>
</reference>